<feature type="domain" description="Histidine kinase/HSP90-like ATPase" evidence="2">
    <location>
        <begin position="21"/>
        <end position="131"/>
    </location>
</feature>
<name>A0ABU0P348_STRRH</name>
<dbReference type="Gene3D" id="3.30.565.10">
    <property type="entry name" value="Histidine kinase-like ATPase, C-terminal domain"/>
    <property type="match status" value="1"/>
</dbReference>
<dbReference type="SUPFAM" id="SSF55874">
    <property type="entry name" value="ATPase domain of HSP90 chaperone/DNA topoisomerase II/histidine kinase"/>
    <property type="match status" value="1"/>
</dbReference>
<dbReference type="PANTHER" id="PTHR35526">
    <property type="entry name" value="ANTI-SIGMA-F FACTOR RSBW-RELATED"/>
    <property type="match status" value="1"/>
</dbReference>
<keyword evidence="3" id="KW-0418">Kinase</keyword>
<evidence type="ECO:0000256" key="1">
    <source>
        <dbReference type="ARBA" id="ARBA00022527"/>
    </source>
</evidence>
<keyword evidence="3" id="KW-0808">Transferase</keyword>
<gene>
    <name evidence="3" type="ORF">QF030_008072</name>
</gene>
<dbReference type="CDD" id="cd16936">
    <property type="entry name" value="HATPase_RsbW-like"/>
    <property type="match status" value="1"/>
</dbReference>
<protein>
    <submittedName>
        <fullName evidence="3">Serine/threonine-protein kinase RsbW</fullName>
        <ecNumber evidence="3">2.7.11.1</ecNumber>
    </submittedName>
</protein>
<dbReference type="InterPro" id="IPR050267">
    <property type="entry name" value="Anti-sigma-factor_SerPK"/>
</dbReference>
<dbReference type="Pfam" id="PF13581">
    <property type="entry name" value="HATPase_c_2"/>
    <property type="match status" value="1"/>
</dbReference>
<proteinExistence type="predicted"/>
<reference evidence="3 4" key="1">
    <citation type="submission" date="2023-07" db="EMBL/GenBank/DDBJ databases">
        <title>Comparative genomics of wheat-associated soil bacteria to identify genetic determinants of phenazine resistance.</title>
        <authorList>
            <person name="Mouncey N."/>
        </authorList>
    </citation>
    <scope>NUCLEOTIDE SEQUENCE [LARGE SCALE GENOMIC DNA]</scope>
    <source>
        <strain evidence="3 4">B2I6</strain>
    </source>
</reference>
<dbReference type="GO" id="GO:0004674">
    <property type="term" value="F:protein serine/threonine kinase activity"/>
    <property type="evidence" value="ECO:0007669"/>
    <property type="project" value="UniProtKB-EC"/>
</dbReference>
<evidence type="ECO:0000259" key="2">
    <source>
        <dbReference type="Pfam" id="PF13581"/>
    </source>
</evidence>
<sequence length="141" mass="15288">MIALTKSRPQGHRPGYCQELPAAKQSAEAARRLVETALSVWHLECLSDAGTLVASELVTNAITHTDSYRIHIAVRRTGERSVLIGVTDTTPMPPVPAAPADTLSTNSRGLLLVDALTERWGTELYRSGKQVWAELISEAAQ</sequence>
<dbReference type="Proteomes" id="UP001230654">
    <property type="component" value="Unassembled WGS sequence"/>
</dbReference>
<comment type="caution">
    <text evidence="3">The sequence shown here is derived from an EMBL/GenBank/DDBJ whole genome shotgun (WGS) entry which is preliminary data.</text>
</comment>
<dbReference type="RefSeq" id="WP_307167884.1">
    <property type="nucleotide sequence ID" value="NZ_JAUSWV010000003.1"/>
</dbReference>
<dbReference type="InterPro" id="IPR036890">
    <property type="entry name" value="HATPase_C_sf"/>
</dbReference>
<evidence type="ECO:0000313" key="4">
    <source>
        <dbReference type="Proteomes" id="UP001230654"/>
    </source>
</evidence>
<keyword evidence="1" id="KW-0723">Serine/threonine-protein kinase</keyword>
<dbReference type="EMBL" id="JAUSWV010000003">
    <property type="protein sequence ID" value="MDQ0585804.1"/>
    <property type="molecule type" value="Genomic_DNA"/>
</dbReference>
<dbReference type="InterPro" id="IPR003594">
    <property type="entry name" value="HATPase_dom"/>
</dbReference>
<dbReference type="EC" id="2.7.11.1" evidence="3"/>
<keyword evidence="4" id="KW-1185">Reference proteome</keyword>
<dbReference type="PANTHER" id="PTHR35526:SF3">
    <property type="entry name" value="ANTI-SIGMA-F FACTOR RSBW"/>
    <property type="match status" value="1"/>
</dbReference>
<evidence type="ECO:0000313" key="3">
    <source>
        <dbReference type="EMBL" id="MDQ0585804.1"/>
    </source>
</evidence>
<accession>A0ABU0P348</accession>
<organism evidence="3 4">
    <name type="scientific">Streptomyces rishiriensis</name>
    <dbReference type="NCBI Taxonomy" id="68264"/>
    <lineage>
        <taxon>Bacteria</taxon>
        <taxon>Bacillati</taxon>
        <taxon>Actinomycetota</taxon>
        <taxon>Actinomycetes</taxon>
        <taxon>Kitasatosporales</taxon>
        <taxon>Streptomycetaceae</taxon>
        <taxon>Streptomyces</taxon>
    </lineage>
</organism>